<keyword evidence="2" id="KW-0456">Lyase</keyword>
<dbReference type="InterPro" id="IPR050963">
    <property type="entry name" value="Sirohydro_Cobaltochel/CbiX"/>
</dbReference>
<gene>
    <name evidence="3" type="ORF">F8144_32945</name>
</gene>
<sequence>MDTSSPALVLAVHGSADPAAAAVTGLLADAVTALGGVRPQVGCLEERQPAPGVRPGPRWPSLDGLLDRLAGRGQERAVVVPLLLGDGFHRRVDVPAVLAKPRTLRCTLTRGLSGEPDVALALYDRLRAAEQAAGGRADAVVLASAGSRRPDGTAGARIAAGQLRSLLTAAHGGEPAVPVPPAYCSAARPTVPEAVAGLRAAGHRRVAVATHLLAPGRFSGELRDAGAWAVAEPLGAHPRIARLVVRRYTRAAGVAHHPAAA</sequence>
<dbReference type="CDD" id="cd03416">
    <property type="entry name" value="CbiX_SirB_N"/>
    <property type="match status" value="1"/>
</dbReference>
<protein>
    <submittedName>
        <fullName evidence="3">Sirohydrochlorin chelatase</fullName>
    </submittedName>
</protein>
<name>A0A7J5D721_9ACTN</name>
<proteinExistence type="predicted"/>
<dbReference type="GO" id="GO:0016829">
    <property type="term" value="F:lyase activity"/>
    <property type="evidence" value="ECO:0007669"/>
    <property type="project" value="UniProtKB-KW"/>
</dbReference>
<comment type="caution">
    <text evidence="3">The sequence shown here is derived from an EMBL/GenBank/DDBJ whole genome shotgun (WGS) entry which is preliminary data.</text>
</comment>
<dbReference type="GO" id="GO:0046872">
    <property type="term" value="F:metal ion binding"/>
    <property type="evidence" value="ECO:0007669"/>
    <property type="project" value="UniProtKB-KW"/>
</dbReference>
<dbReference type="EMBL" id="WBKG01000035">
    <property type="protein sequence ID" value="KAB1981217.1"/>
    <property type="molecule type" value="Genomic_DNA"/>
</dbReference>
<dbReference type="InterPro" id="IPR002762">
    <property type="entry name" value="CbiX-like"/>
</dbReference>
<dbReference type="AlphaFoldDB" id="A0A7J5D721"/>
<dbReference type="SUPFAM" id="SSF53800">
    <property type="entry name" value="Chelatase"/>
    <property type="match status" value="1"/>
</dbReference>
<dbReference type="Proteomes" id="UP000442990">
    <property type="component" value="Unassembled WGS sequence"/>
</dbReference>
<accession>A0A7J5D721</accession>
<evidence type="ECO:0000313" key="3">
    <source>
        <dbReference type="EMBL" id="KAB1981217.1"/>
    </source>
</evidence>
<dbReference type="PANTHER" id="PTHR33542">
    <property type="entry name" value="SIROHYDROCHLORIN FERROCHELATASE, CHLOROPLASTIC"/>
    <property type="match status" value="1"/>
</dbReference>
<evidence type="ECO:0000256" key="1">
    <source>
        <dbReference type="ARBA" id="ARBA00022723"/>
    </source>
</evidence>
<dbReference type="RefSeq" id="WP_151473105.1">
    <property type="nucleotide sequence ID" value="NZ_WBKG01000035.1"/>
</dbReference>
<dbReference type="Gene3D" id="3.40.50.1400">
    <property type="match status" value="2"/>
</dbReference>
<evidence type="ECO:0000256" key="2">
    <source>
        <dbReference type="ARBA" id="ARBA00023239"/>
    </source>
</evidence>
<dbReference type="Pfam" id="PF01903">
    <property type="entry name" value="CbiX"/>
    <property type="match status" value="2"/>
</dbReference>
<dbReference type="PANTHER" id="PTHR33542:SF5">
    <property type="entry name" value="FERROCHELATASE CHE1"/>
    <property type="match status" value="1"/>
</dbReference>
<keyword evidence="4" id="KW-1185">Reference proteome</keyword>
<reference evidence="3 4" key="1">
    <citation type="submission" date="2019-09" db="EMBL/GenBank/DDBJ databases">
        <title>Isolation and identification of active actinomycetes.</title>
        <authorList>
            <person name="Yu Z."/>
            <person name="Han C."/>
            <person name="Yu B."/>
        </authorList>
    </citation>
    <scope>NUCLEOTIDE SEQUENCE [LARGE SCALE GENOMIC DNA]</scope>
    <source>
        <strain evidence="3 4">NEAU-H2</strain>
    </source>
</reference>
<keyword evidence="1" id="KW-0479">Metal-binding</keyword>
<evidence type="ECO:0000313" key="4">
    <source>
        <dbReference type="Proteomes" id="UP000442990"/>
    </source>
</evidence>
<organism evidence="3 4">
    <name type="scientific">Streptomyces triticiradicis</name>
    <dbReference type="NCBI Taxonomy" id="2651189"/>
    <lineage>
        <taxon>Bacteria</taxon>
        <taxon>Bacillati</taxon>
        <taxon>Actinomycetota</taxon>
        <taxon>Actinomycetes</taxon>
        <taxon>Kitasatosporales</taxon>
        <taxon>Streptomycetaceae</taxon>
        <taxon>Streptomyces</taxon>
    </lineage>
</organism>